<organism evidence="7 8">
    <name type="scientific">Allomesorhizobium camelthorni</name>
    <dbReference type="NCBI Taxonomy" id="475069"/>
    <lineage>
        <taxon>Bacteria</taxon>
        <taxon>Pseudomonadati</taxon>
        <taxon>Pseudomonadota</taxon>
        <taxon>Alphaproteobacteria</taxon>
        <taxon>Hyphomicrobiales</taxon>
        <taxon>Phyllobacteriaceae</taxon>
        <taxon>Allomesorhizobium</taxon>
    </lineage>
</organism>
<dbReference type="EMBL" id="JAAKZF010000024">
    <property type="protein sequence ID" value="NGO52955.1"/>
    <property type="molecule type" value="Genomic_DNA"/>
</dbReference>
<dbReference type="PANTHER" id="PTHR43409">
    <property type="entry name" value="ANAEROBIC MAGNESIUM-PROTOPORPHYRIN IX MONOMETHYL ESTER CYCLASE-RELATED"/>
    <property type="match status" value="1"/>
</dbReference>
<protein>
    <recommendedName>
        <fullName evidence="6">Radical SAM core domain-containing protein</fullName>
    </recommendedName>
</protein>
<gene>
    <name evidence="7" type="ORF">G6N73_17530</name>
</gene>
<keyword evidence="3" id="KW-0479">Metal-binding</keyword>
<dbReference type="SMART" id="SM00729">
    <property type="entry name" value="Elp3"/>
    <property type="match status" value="1"/>
</dbReference>
<dbReference type="InterPro" id="IPR007197">
    <property type="entry name" value="rSAM"/>
</dbReference>
<name>A0A6G4WDS0_9HYPH</name>
<proteinExistence type="predicted"/>
<dbReference type="Proteomes" id="UP001642900">
    <property type="component" value="Unassembled WGS sequence"/>
</dbReference>
<evidence type="ECO:0000256" key="2">
    <source>
        <dbReference type="ARBA" id="ARBA00022691"/>
    </source>
</evidence>
<feature type="domain" description="Radical SAM core" evidence="6">
    <location>
        <begin position="154"/>
        <end position="373"/>
    </location>
</feature>
<dbReference type="PANTHER" id="PTHR43409:SF7">
    <property type="entry name" value="BLL1977 PROTEIN"/>
    <property type="match status" value="1"/>
</dbReference>
<dbReference type="GO" id="GO:0051536">
    <property type="term" value="F:iron-sulfur cluster binding"/>
    <property type="evidence" value="ECO:0007669"/>
    <property type="project" value="UniProtKB-KW"/>
</dbReference>
<dbReference type="RefSeq" id="WP_165029836.1">
    <property type="nucleotide sequence ID" value="NZ_JAAKZF010000024.1"/>
</dbReference>
<dbReference type="InterPro" id="IPR051198">
    <property type="entry name" value="BchE-like"/>
</dbReference>
<dbReference type="InterPro" id="IPR058240">
    <property type="entry name" value="rSAM_sf"/>
</dbReference>
<evidence type="ECO:0000256" key="3">
    <source>
        <dbReference type="ARBA" id="ARBA00022723"/>
    </source>
</evidence>
<evidence type="ECO:0000256" key="4">
    <source>
        <dbReference type="ARBA" id="ARBA00023004"/>
    </source>
</evidence>
<dbReference type="SFLD" id="SFLDS00029">
    <property type="entry name" value="Radical_SAM"/>
    <property type="match status" value="1"/>
</dbReference>
<evidence type="ECO:0000313" key="7">
    <source>
        <dbReference type="EMBL" id="NGO52955.1"/>
    </source>
</evidence>
<keyword evidence="5" id="KW-0411">Iron-sulfur</keyword>
<comment type="caution">
    <text evidence="7">The sequence shown here is derived from an EMBL/GenBank/DDBJ whole genome shotgun (WGS) entry which is preliminary data.</text>
</comment>
<dbReference type="GO" id="GO:0003824">
    <property type="term" value="F:catalytic activity"/>
    <property type="evidence" value="ECO:0007669"/>
    <property type="project" value="InterPro"/>
</dbReference>
<dbReference type="InterPro" id="IPR013785">
    <property type="entry name" value="Aldolase_TIM"/>
</dbReference>
<dbReference type="PROSITE" id="PS51918">
    <property type="entry name" value="RADICAL_SAM"/>
    <property type="match status" value="1"/>
</dbReference>
<sequence>MTQTRMPRVLIVLAHFDETRNPKGRPDFVPQGTGHAFLAGAFNRETVQVRIYSEFHDGPLLDEAAFAWPDMLVLTGVTASFDRMRHLTAYVRTKAPWCVVVVGGPAARTLPLSSARVFDYVCDGDVEDLQLVAREVFGDWAVSESVLPRLDLLNWRSPVNYIETSRYCNFRCTFCALTAEGRSYRIYDHGYIEAQIRNAPRNKYAMFIDNNFYGNNRDAFLSKLQVIKSLWREGLFKGWLALVTWDFFKDTRNLDAVRESGCLGLFSGVESLSETQLRRYQKKQNLVVPQLDAIRACLEAGVVFQYGLIFDPSSQTLQAIRDELAFLTSERSVPLPAFLSLTIPLLGTPLFNECVANKRFLPSAKLRDMDGFTLMTRPLDPMEAVALFARRVARLHGYRYRILRHCLGFYLTYRQSLSGRQMIHMLANSARLTLPSIIHRRGFPTRSSADDRLTYVTTTQPLGPLYTPLFHLPEMFRGHFSPTMITDASGELDEDLARNLEARSGRTKISHPN</sequence>
<dbReference type="GO" id="GO:0005829">
    <property type="term" value="C:cytosol"/>
    <property type="evidence" value="ECO:0007669"/>
    <property type="project" value="TreeGrafter"/>
</dbReference>
<evidence type="ECO:0000256" key="1">
    <source>
        <dbReference type="ARBA" id="ARBA00001966"/>
    </source>
</evidence>
<dbReference type="Pfam" id="PF04055">
    <property type="entry name" value="Radical_SAM"/>
    <property type="match status" value="1"/>
</dbReference>
<dbReference type="Gene3D" id="3.40.50.280">
    <property type="entry name" value="Cobalamin-binding domain"/>
    <property type="match status" value="1"/>
</dbReference>
<comment type="cofactor">
    <cofactor evidence="1">
        <name>[4Fe-4S] cluster</name>
        <dbReference type="ChEBI" id="CHEBI:49883"/>
    </cofactor>
</comment>
<evidence type="ECO:0000313" key="8">
    <source>
        <dbReference type="Proteomes" id="UP001642900"/>
    </source>
</evidence>
<dbReference type="GO" id="GO:0046872">
    <property type="term" value="F:metal ion binding"/>
    <property type="evidence" value="ECO:0007669"/>
    <property type="project" value="UniProtKB-KW"/>
</dbReference>
<evidence type="ECO:0000256" key="5">
    <source>
        <dbReference type="ARBA" id="ARBA00023014"/>
    </source>
</evidence>
<dbReference type="SUPFAM" id="SSF102114">
    <property type="entry name" value="Radical SAM enzymes"/>
    <property type="match status" value="1"/>
</dbReference>
<dbReference type="InterPro" id="IPR006638">
    <property type="entry name" value="Elp3/MiaA/NifB-like_rSAM"/>
</dbReference>
<keyword evidence="8" id="KW-1185">Reference proteome</keyword>
<keyword evidence="2" id="KW-0949">S-adenosyl-L-methionine</keyword>
<dbReference type="Gene3D" id="3.20.20.70">
    <property type="entry name" value="Aldolase class I"/>
    <property type="match status" value="1"/>
</dbReference>
<reference evidence="7 8" key="1">
    <citation type="submission" date="2020-02" db="EMBL/GenBank/DDBJ databases">
        <title>Genome sequence of strain CCNWXJ40-4.</title>
        <authorList>
            <person name="Gao J."/>
            <person name="Sun J."/>
        </authorList>
    </citation>
    <scope>NUCLEOTIDE SEQUENCE [LARGE SCALE GENOMIC DNA]</scope>
    <source>
        <strain evidence="7 8">CCNWXJ 40-4</strain>
    </source>
</reference>
<dbReference type="AlphaFoldDB" id="A0A6G4WDS0"/>
<dbReference type="SFLD" id="SFLDG01082">
    <property type="entry name" value="B12-binding_domain_containing"/>
    <property type="match status" value="1"/>
</dbReference>
<keyword evidence="4" id="KW-0408">Iron</keyword>
<accession>A0A6G4WDS0</accession>
<evidence type="ECO:0000259" key="6">
    <source>
        <dbReference type="PROSITE" id="PS51918"/>
    </source>
</evidence>